<dbReference type="GO" id="GO:0005739">
    <property type="term" value="C:mitochondrion"/>
    <property type="evidence" value="ECO:0007669"/>
    <property type="project" value="UniProtKB-ARBA"/>
</dbReference>
<evidence type="ECO:0000259" key="1">
    <source>
        <dbReference type="Pfam" id="PF00961"/>
    </source>
</evidence>
<name>G8XP82_9CHLO</name>
<dbReference type="EMBL" id="EU123948">
    <property type="protein sequence ID" value="ABX82565.1"/>
    <property type="molecule type" value="Genomic_DNA"/>
</dbReference>
<sequence>MQLTNEWISGFVDGEGCFNIQKIKRTKKITAAYPLRGKESRVLFPLQQPLVIEDEKPFQEKEEVLKSSIRNTKRRDKSSLHSEKITAGVPSCVSQGIQGEKTILRHRFTVSQDKRSGGVLYGLKRKFKCGTVHKAGGNMMAFQVSKSLHLEKIIIPFFQKYTLKTTKGESFRLFVESMEKYNKVQTRSRDSISNVTLLSEEEVLKSSILKEKEKSSCFSDNWLCGFIDATGCFSVSLVKDYPRPQLLIGLQSKEKEMLVELQKFLKCGTLRTRKDGASILQVASSRDLERYIFPKLQRKGGAVLLQTSKRISYQKFRKIVRLIIEKKHHTIEGLEKIKKYKTTLNKENNRLSITKTEKGDAYNDI</sequence>
<feature type="domain" description="Homing endonuclease LAGLIDADG" evidence="1">
    <location>
        <begin position="104"/>
        <end position="176"/>
    </location>
</feature>
<keyword evidence="2" id="KW-0496">Mitochondrion</keyword>
<dbReference type="GO" id="GO:0004519">
    <property type="term" value="F:endonuclease activity"/>
    <property type="evidence" value="ECO:0007669"/>
    <property type="project" value="UniProtKB-KW"/>
</dbReference>
<dbReference type="AlphaFoldDB" id="G8XP82"/>
<keyword evidence="2" id="KW-0378">Hydrolase</keyword>
<protein>
    <submittedName>
        <fullName evidence="2">Putative site-specific DNA endonuclease</fullName>
    </submittedName>
</protein>
<reference evidence="2" key="1">
    <citation type="submission" date="2007-08" db="EMBL/GenBank/DDBJ databases">
        <title>Divergence order of chlorophyte green algal lineages as inferred from the chloroplast and mitochondrial genomes.</title>
        <authorList>
            <person name="Pombert J.-F."/>
            <person name="Belanger A.-S."/>
            <person name="Gagnon J."/>
            <person name="Otis C."/>
            <person name="Lemieux C."/>
            <person name="Turmel M."/>
        </authorList>
    </citation>
    <scope>NUCLEOTIDE SEQUENCE</scope>
    <source>
        <strain evidence="2">SAG 219-1d</strain>
    </source>
</reference>
<dbReference type="InterPro" id="IPR027434">
    <property type="entry name" value="Homing_endonucl"/>
</dbReference>
<keyword evidence="2" id="KW-0255">Endonuclease</keyword>
<gene>
    <name evidence="2" type="primary">orf365</name>
</gene>
<feature type="domain" description="Homing endonuclease LAGLIDADG" evidence="1">
    <location>
        <begin position="8"/>
        <end position="79"/>
    </location>
</feature>
<feature type="domain" description="Homing endonuclease LAGLIDADG" evidence="1">
    <location>
        <begin position="223"/>
        <end position="320"/>
    </location>
</feature>
<dbReference type="Pfam" id="PF00961">
    <property type="entry name" value="LAGLIDADG_1"/>
    <property type="match status" value="3"/>
</dbReference>
<dbReference type="PANTHER" id="PTHR36181:SF2">
    <property type="entry name" value="INTRON-ENCODED ENDONUCLEASE AI3-RELATED"/>
    <property type="match status" value="1"/>
</dbReference>
<dbReference type="Gene3D" id="3.10.28.10">
    <property type="entry name" value="Homing endonucleases"/>
    <property type="match status" value="3"/>
</dbReference>
<keyword evidence="2" id="KW-0540">Nuclease</keyword>
<geneLocation type="mitochondrion" evidence="2"/>
<dbReference type="InterPro" id="IPR004860">
    <property type="entry name" value="LAGLIDADG_dom"/>
</dbReference>
<dbReference type="SUPFAM" id="SSF55608">
    <property type="entry name" value="Homing endonucleases"/>
    <property type="match status" value="3"/>
</dbReference>
<dbReference type="PANTHER" id="PTHR36181">
    <property type="entry name" value="INTRON-ENCODED ENDONUCLEASE AI3-RELATED"/>
    <property type="match status" value="1"/>
</dbReference>
<proteinExistence type="predicted"/>
<accession>G8XP82</accession>
<organism evidence="2">
    <name type="scientific">Trebouxia aggregata</name>
    <dbReference type="NCBI Taxonomy" id="160068"/>
    <lineage>
        <taxon>Eukaryota</taxon>
        <taxon>Viridiplantae</taxon>
        <taxon>Chlorophyta</taxon>
        <taxon>core chlorophytes</taxon>
        <taxon>Trebouxiophyceae</taxon>
        <taxon>Trebouxiales</taxon>
        <taxon>Trebouxiaceae</taxon>
        <taxon>Trebouxia</taxon>
    </lineage>
</organism>
<evidence type="ECO:0000313" key="2">
    <source>
        <dbReference type="EMBL" id="ABX82565.1"/>
    </source>
</evidence>
<dbReference type="InterPro" id="IPR051289">
    <property type="entry name" value="LAGLIDADG_Endonuclease"/>
</dbReference>